<dbReference type="RefSeq" id="WP_217747389.1">
    <property type="nucleotide sequence ID" value="NZ_JAHOEB010000019.1"/>
</dbReference>
<keyword evidence="5" id="KW-1185">Reference proteome</keyword>
<comment type="caution">
    <text evidence="2">The sequence shown here is derived from an EMBL/GenBank/DDBJ whole genome shotgun (WGS) entry which is preliminary data.</text>
</comment>
<dbReference type="Pfam" id="PF07009">
    <property type="entry name" value="NusG_II"/>
    <property type="match status" value="1"/>
</dbReference>
<dbReference type="CDD" id="cd09911">
    <property type="entry name" value="Lin0431_like"/>
    <property type="match status" value="1"/>
</dbReference>
<gene>
    <name evidence="2" type="ORF">KSV97_04255</name>
    <name evidence="3" type="ORF">KSW06_04445</name>
</gene>
<reference evidence="2 5" key="1">
    <citation type="submission" date="2021-06" db="EMBL/GenBank/DDBJ databases">
        <title>Collection of gut derived symbiotic bacterial strains cultured from healthy donors.</title>
        <authorList>
            <person name="Lin H."/>
            <person name="Littmann E."/>
            <person name="Pamer E.G."/>
        </authorList>
    </citation>
    <scope>NUCLEOTIDE SEQUENCE</scope>
    <source>
        <strain evidence="3 5">MSK.21.70</strain>
        <strain evidence="2">MSK.21.82</strain>
    </source>
</reference>
<dbReference type="AlphaFoldDB" id="A0AAW4MSV7"/>
<keyword evidence="1" id="KW-1133">Transmembrane helix</keyword>
<protein>
    <submittedName>
        <fullName evidence="2">NusG domain II-containing protein</fullName>
    </submittedName>
</protein>
<evidence type="ECO:0000313" key="2">
    <source>
        <dbReference type="EMBL" id="MBV3382459.1"/>
    </source>
</evidence>
<dbReference type="Proteomes" id="UP001196408">
    <property type="component" value="Unassembled WGS sequence"/>
</dbReference>
<evidence type="ECO:0000313" key="4">
    <source>
        <dbReference type="Proteomes" id="UP001196408"/>
    </source>
</evidence>
<evidence type="ECO:0000256" key="1">
    <source>
        <dbReference type="SAM" id="Phobius"/>
    </source>
</evidence>
<accession>A0AAW4MSV7</accession>
<sequence>MKNRKYDIYVLAILLIIAAAGFLLRPQSKSNMIKITLNKEVYGYYDLNKNQTIHINKENTLKIENHKIRMISATCPDHLCIKQGAINKKGQSIICLPHKLIVEVVSGGENKQDDQAY</sequence>
<dbReference type="EMBL" id="JAHOEF010000018">
    <property type="protein sequence ID" value="MBV3382459.1"/>
    <property type="molecule type" value="Genomic_DNA"/>
</dbReference>
<keyword evidence="1" id="KW-0472">Membrane</keyword>
<organism evidence="2 4">
    <name type="scientific">Catenibacterium mitsuokai</name>
    <dbReference type="NCBI Taxonomy" id="100886"/>
    <lineage>
        <taxon>Bacteria</taxon>
        <taxon>Bacillati</taxon>
        <taxon>Bacillota</taxon>
        <taxon>Erysipelotrichia</taxon>
        <taxon>Erysipelotrichales</taxon>
        <taxon>Coprobacillaceae</taxon>
        <taxon>Catenibacterium</taxon>
    </lineage>
</organism>
<keyword evidence="1" id="KW-0812">Transmembrane</keyword>
<name>A0AAW4MSV7_9FIRM</name>
<evidence type="ECO:0000313" key="5">
    <source>
        <dbReference type="Proteomes" id="UP001197492"/>
    </source>
</evidence>
<dbReference type="EMBL" id="JAHOEL010000019">
    <property type="protein sequence ID" value="MBV3392519.1"/>
    <property type="molecule type" value="Genomic_DNA"/>
</dbReference>
<feature type="transmembrane region" description="Helical" evidence="1">
    <location>
        <begin position="6"/>
        <end position="24"/>
    </location>
</feature>
<dbReference type="Proteomes" id="UP001197492">
    <property type="component" value="Unassembled WGS sequence"/>
</dbReference>
<evidence type="ECO:0000313" key="3">
    <source>
        <dbReference type="EMBL" id="MBV3392519.1"/>
    </source>
</evidence>
<proteinExistence type="predicted"/>